<dbReference type="RefSeq" id="WP_309758425.1">
    <property type="nucleotide sequence ID" value="NZ_JAVJAF010000001.1"/>
</dbReference>
<dbReference type="EMBL" id="JAVJAF010000001">
    <property type="protein sequence ID" value="MDR6234571.1"/>
    <property type="molecule type" value="Genomic_DNA"/>
</dbReference>
<evidence type="ECO:0000313" key="1">
    <source>
        <dbReference type="EMBL" id="MDR6234571.1"/>
    </source>
</evidence>
<protein>
    <submittedName>
        <fullName evidence="1">Uncharacterized protein</fullName>
    </submittedName>
</protein>
<comment type="caution">
    <text evidence="1">The sequence shown here is derived from an EMBL/GenBank/DDBJ whole genome shotgun (WGS) entry which is preliminary data.</text>
</comment>
<evidence type="ECO:0000313" key="2">
    <source>
        <dbReference type="Proteomes" id="UP001268036"/>
    </source>
</evidence>
<reference evidence="1" key="1">
    <citation type="submission" date="2023-08" db="EMBL/GenBank/DDBJ databases">
        <title>Functional and genomic diversity of the sorghum phyllosphere microbiome.</title>
        <authorList>
            <person name="Shade A."/>
        </authorList>
    </citation>
    <scope>NUCLEOTIDE SEQUENCE</scope>
    <source>
        <strain evidence="1">SORGH_AS_0201</strain>
    </source>
</reference>
<name>A0AAJ2BHX4_9PSED</name>
<gene>
    <name evidence="1" type="ORF">QE440_002312</name>
</gene>
<dbReference type="AlphaFoldDB" id="A0AAJ2BHX4"/>
<proteinExistence type="predicted"/>
<accession>A0AAJ2BHX4</accession>
<sequence>MLDWSSLCASGVKFSSEILKVGIFLEDGVYKVSDSKYFLVDDFSDDEKKDLKVISVFWACSESSFRRAYFRDVENDDMAKSPPPVELIPSGADADYISIRNALKALDFKNFSEYASYRVMSDGAFVHKCLETQKFVYYFRSPEIVECEPPYAILLKQL</sequence>
<dbReference type="Proteomes" id="UP001268036">
    <property type="component" value="Unassembled WGS sequence"/>
</dbReference>
<organism evidence="1 2">
    <name type="scientific">Pseudomonas oryzihabitans</name>
    <dbReference type="NCBI Taxonomy" id="47885"/>
    <lineage>
        <taxon>Bacteria</taxon>
        <taxon>Pseudomonadati</taxon>
        <taxon>Pseudomonadota</taxon>
        <taxon>Gammaproteobacteria</taxon>
        <taxon>Pseudomonadales</taxon>
        <taxon>Pseudomonadaceae</taxon>
        <taxon>Pseudomonas</taxon>
    </lineage>
</organism>